<evidence type="ECO:0000313" key="3">
    <source>
        <dbReference type="Proteomes" id="UP000601027"/>
    </source>
</evidence>
<feature type="region of interest" description="Disordered" evidence="1">
    <location>
        <begin position="1"/>
        <end position="154"/>
    </location>
</feature>
<evidence type="ECO:0000313" key="2">
    <source>
        <dbReference type="EMBL" id="MBM0231847.1"/>
    </source>
</evidence>
<proteinExistence type="predicted"/>
<dbReference type="RefSeq" id="WP_203174300.1">
    <property type="nucleotide sequence ID" value="NZ_JAEVHM010000025.1"/>
</dbReference>
<feature type="compositionally biased region" description="Basic residues" evidence="1">
    <location>
        <begin position="53"/>
        <end position="66"/>
    </location>
</feature>
<name>A0ABS1XRG8_9ACTN</name>
<organism evidence="2 3">
    <name type="scientific">Micromonospora parastrephiae</name>
    <dbReference type="NCBI Taxonomy" id="2806101"/>
    <lineage>
        <taxon>Bacteria</taxon>
        <taxon>Bacillati</taxon>
        <taxon>Actinomycetota</taxon>
        <taxon>Actinomycetes</taxon>
        <taxon>Micromonosporales</taxon>
        <taxon>Micromonosporaceae</taxon>
        <taxon>Micromonospora</taxon>
    </lineage>
</organism>
<gene>
    <name evidence="2" type="ORF">JNW91_08250</name>
</gene>
<protein>
    <submittedName>
        <fullName evidence="2">Uncharacterized protein</fullName>
    </submittedName>
</protein>
<reference evidence="2 3" key="1">
    <citation type="submission" date="2021-01" db="EMBL/GenBank/DDBJ databases">
        <title>Draft genome sequence of Micromonospora sp. strain STR1_7.</title>
        <authorList>
            <person name="Karlyshev A."/>
            <person name="Jawad R."/>
        </authorList>
    </citation>
    <scope>NUCLEOTIDE SEQUENCE [LARGE SCALE GENOMIC DNA]</scope>
    <source>
        <strain evidence="2 3">STR1-7</strain>
    </source>
</reference>
<sequence>MDDVDDHDRRRHDPHRAGEVPFEDEGEDHRGDAVLLPPGEVAPVGRGQATGDRHRHHQLRRHRRQPEHHAGHDVDAVDEQQPEQERGDQVRRLRGPADDGAEPGPEEQPGDRQAEHEELPGGEEDQRDQHRHGQPVERRTEPGAGSVLAEADGA</sequence>
<dbReference type="Proteomes" id="UP000601027">
    <property type="component" value="Unassembled WGS sequence"/>
</dbReference>
<feature type="compositionally biased region" description="Basic and acidic residues" evidence="1">
    <location>
        <begin position="83"/>
        <end position="97"/>
    </location>
</feature>
<dbReference type="EMBL" id="JAEVHM010000025">
    <property type="protein sequence ID" value="MBM0231847.1"/>
    <property type="molecule type" value="Genomic_DNA"/>
</dbReference>
<keyword evidence="3" id="KW-1185">Reference proteome</keyword>
<comment type="caution">
    <text evidence="2">The sequence shown here is derived from an EMBL/GenBank/DDBJ whole genome shotgun (WGS) entry which is preliminary data.</text>
</comment>
<accession>A0ABS1XRG8</accession>
<feature type="compositionally biased region" description="Basic and acidic residues" evidence="1">
    <location>
        <begin position="109"/>
        <end position="119"/>
    </location>
</feature>
<evidence type="ECO:0000256" key="1">
    <source>
        <dbReference type="SAM" id="MobiDB-lite"/>
    </source>
</evidence>